<keyword evidence="4" id="KW-0175">Coiled coil</keyword>
<gene>
    <name evidence="6" type="primary">BEGAIN</name>
</gene>
<organism evidence="6 7">
    <name type="scientific">Crocodylus porosus</name>
    <name type="common">Saltwater crocodile</name>
    <name type="synonym">Estuarine crocodile</name>
    <dbReference type="NCBI Taxonomy" id="8502"/>
    <lineage>
        <taxon>Eukaryota</taxon>
        <taxon>Metazoa</taxon>
        <taxon>Chordata</taxon>
        <taxon>Craniata</taxon>
        <taxon>Vertebrata</taxon>
        <taxon>Euteleostomi</taxon>
        <taxon>Archelosauria</taxon>
        <taxon>Archosauria</taxon>
        <taxon>Crocodylia</taxon>
        <taxon>Longirostres</taxon>
        <taxon>Crocodylidae</taxon>
        <taxon>Crocodylus</taxon>
    </lineage>
</organism>
<dbReference type="AlphaFoldDB" id="A0A7M4EX30"/>
<reference evidence="6" key="1">
    <citation type="submission" date="2025-08" db="UniProtKB">
        <authorList>
            <consortium name="Ensembl"/>
        </authorList>
    </citation>
    <scope>IDENTIFICATION</scope>
</reference>
<feature type="region of interest" description="Disordered" evidence="5">
    <location>
        <begin position="739"/>
        <end position="791"/>
    </location>
</feature>
<name>A0A7M4EX30_CROPO</name>
<feature type="compositionally biased region" description="Polar residues" evidence="5">
    <location>
        <begin position="12"/>
        <end position="27"/>
    </location>
</feature>
<evidence type="ECO:0000256" key="2">
    <source>
        <dbReference type="ARBA" id="ARBA00022553"/>
    </source>
</evidence>
<dbReference type="GeneTree" id="ENSGT00940000161760"/>
<evidence type="ECO:0000256" key="3">
    <source>
        <dbReference type="ARBA" id="ARBA00023136"/>
    </source>
</evidence>
<evidence type="ECO:0000256" key="1">
    <source>
        <dbReference type="ARBA" id="ARBA00004170"/>
    </source>
</evidence>
<dbReference type="PANTHER" id="PTHR28664">
    <property type="entry name" value="TIGHT JUNCTION-ASSOCIATED PROTEIN 1"/>
    <property type="match status" value="1"/>
</dbReference>
<evidence type="ECO:0000256" key="4">
    <source>
        <dbReference type="SAM" id="Coils"/>
    </source>
</evidence>
<dbReference type="GO" id="GO:0045202">
    <property type="term" value="C:synapse"/>
    <property type="evidence" value="ECO:0007669"/>
    <property type="project" value="TreeGrafter"/>
</dbReference>
<proteinExistence type="predicted"/>
<dbReference type="PANTHER" id="PTHR28664:SF2">
    <property type="entry name" value="BRAIN-ENRICHED GUANYLATE KINASE-ASSOCIATED PROTEIN"/>
    <property type="match status" value="1"/>
</dbReference>
<accession>A0A7M4EX30</accession>
<feature type="region of interest" description="Disordered" evidence="5">
    <location>
        <begin position="159"/>
        <end position="188"/>
    </location>
</feature>
<feature type="compositionally biased region" description="Low complexity" evidence="5">
    <location>
        <begin position="87"/>
        <end position="103"/>
    </location>
</feature>
<dbReference type="Proteomes" id="UP000594220">
    <property type="component" value="Unplaced"/>
</dbReference>
<comment type="subcellular location">
    <subcellularLocation>
        <location evidence="1">Membrane</location>
        <topology evidence="1">Peripheral membrane protein</topology>
    </subcellularLocation>
</comment>
<feature type="region of interest" description="Disordered" evidence="5">
    <location>
        <begin position="73"/>
        <end position="103"/>
    </location>
</feature>
<dbReference type="InterPro" id="IPR043441">
    <property type="entry name" value="Tjap1/BEGAIN"/>
</dbReference>
<reference evidence="6" key="2">
    <citation type="submission" date="2025-09" db="UniProtKB">
        <authorList>
            <consortium name="Ensembl"/>
        </authorList>
    </citation>
    <scope>IDENTIFICATION</scope>
</reference>
<feature type="region of interest" description="Disordered" evidence="5">
    <location>
        <begin position="1"/>
        <end position="27"/>
    </location>
</feature>
<evidence type="ECO:0000313" key="6">
    <source>
        <dbReference type="Ensembl" id="ENSCPRP00005015067.1"/>
    </source>
</evidence>
<feature type="coiled-coil region" evidence="4">
    <location>
        <begin position="238"/>
        <end position="279"/>
    </location>
</feature>
<evidence type="ECO:0000313" key="7">
    <source>
        <dbReference type="Proteomes" id="UP000594220"/>
    </source>
</evidence>
<feature type="compositionally biased region" description="Polar residues" evidence="5">
    <location>
        <begin position="741"/>
        <end position="787"/>
    </location>
</feature>
<dbReference type="GO" id="GO:0016020">
    <property type="term" value="C:membrane"/>
    <property type="evidence" value="ECO:0007669"/>
    <property type="project" value="UniProtKB-SubCell"/>
</dbReference>
<keyword evidence="3" id="KW-0472">Membrane</keyword>
<dbReference type="OMA" id="EDICCSD"/>
<evidence type="ECO:0000256" key="5">
    <source>
        <dbReference type="SAM" id="MobiDB-lite"/>
    </source>
</evidence>
<keyword evidence="7" id="KW-1185">Reference proteome</keyword>
<dbReference type="Ensembl" id="ENSCPRT00005017682.1">
    <property type="protein sequence ID" value="ENSCPRP00005015067.1"/>
    <property type="gene ID" value="ENSCPRG00005010561.1"/>
</dbReference>
<protein>
    <submittedName>
        <fullName evidence="6">Brain enriched guanylate kinase associated</fullName>
    </submittedName>
</protein>
<sequence>MERKLPGVLTMDSYSKPCSSSEDSFELQDSTRLEAKSFINNKNKNASYRSHRLKHGQKQGGAFALYPAKVGNTSQKLQRQKATKNKSSSSASDLSWASQGSSSSPSIVEEKIEAKLKFSQFLNEVTFQVLDPMSLKAYRAAKPKHTFLSGGRSLDDLSIKKKASSSRQGASGSEQKHKASALGPGAAPESYPSRLVKCYSCGVCSSSTLQEQKGELRKRLSYTTHKLEMLETEFDSTRQYLEIELRRAQEELEKVTEKLRRIQNNYLALQRINQDLEDKLYRMGQHYEEEKRALSHEIIALNNHLIEAKVTIDKLSEDNELYRKDCNLAAQLLQCSKNYNRAHKLSELPSDFQERVSIHLEKHGCSLSVPLCHPSFADTIPTCVIAKVLEKPDPNSLSSHLSSTSTRDLAFQDTAGKLGQRPQYKSDIYCSDTALYCPEERRRERRQSVDMQVKDVGFLRSQNSTDSTVEEDGFHSSFSHEAFPEYVTSLPTSSSYSSFSVTSEEKENAQASTLTASQQAIYMGNREEMFDRKSSSGYEHQGSPRFAKSKPVQHMELADDNDNSPTFTRTLSPYANEPFHFSAITTQQVLASQKMRNECRSTHLSEEDLPSRWRQLSAEDIGAYSYRNTGRLSPCSFSEQYYSSPVKKTDSRASPIYASYKADSFSEGDDICQSRLVDSCFLRTDSGLNIDISSSCKQDKLPSYKTKESRDQKNERITVQLCSSKNMESSPVLKREYVDVSPNSSAESLNQSSMEASEIHQSSMEQGSHSGLHSKQQQFQRTGSTGLSRKDSLTKAQLYGTLLN</sequence>
<keyword evidence="2" id="KW-0597">Phosphoprotein</keyword>